<keyword evidence="3" id="KW-1185">Reference proteome</keyword>
<organism evidence="2 3">
    <name type="scientific">Staurois parvus</name>
    <dbReference type="NCBI Taxonomy" id="386267"/>
    <lineage>
        <taxon>Eukaryota</taxon>
        <taxon>Metazoa</taxon>
        <taxon>Chordata</taxon>
        <taxon>Craniata</taxon>
        <taxon>Vertebrata</taxon>
        <taxon>Euteleostomi</taxon>
        <taxon>Amphibia</taxon>
        <taxon>Batrachia</taxon>
        <taxon>Anura</taxon>
        <taxon>Neobatrachia</taxon>
        <taxon>Ranoidea</taxon>
        <taxon>Ranidae</taxon>
        <taxon>Staurois</taxon>
    </lineage>
</organism>
<reference evidence="2" key="1">
    <citation type="submission" date="2023-05" db="EMBL/GenBank/DDBJ databases">
        <authorList>
            <person name="Stuckert A."/>
        </authorList>
    </citation>
    <scope>NUCLEOTIDE SEQUENCE</scope>
</reference>
<evidence type="ECO:0000256" key="1">
    <source>
        <dbReference type="SAM" id="MobiDB-lite"/>
    </source>
</evidence>
<sequence length="48" mass="5314">MSCFYFFESPAGSAPPAYQRLQGTEPGRRILASAGGHSGRTLRDRRTR</sequence>
<comment type="caution">
    <text evidence="2">The sequence shown here is derived from an EMBL/GenBank/DDBJ whole genome shotgun (WGS) entry which is preliminary data.</text>
</comment>
<accession>A0ABN9DAH7</accession>
<name>A0ABN9DAH7_9NEOB</name>
<feature type="region of interest" description="Disordered" evidence="1">
    <location>
        <begin position="29"/>
        <end position="48"/>
    </location>
</feature>
<gene>
    <name evidence="2" type="ORF">SPARVUS_LOCUS6940855</name>
</gene>
<dbReference type="Proteomes" id="UP001162483">
    <property type="component" value="Unassembled WGS sequence"/>
</dbReference>
<protein>
    <submittedName>
        <fullName evidence="2">Uncharacterized protein</fullName>
    </submittedName>
</protein>
<evidence type="ECO:0000313" key="2">
    <source>
        <dbReference type="EMBL" id="CAI9569588.1"/>
    </source>
</evidence>
<dbReference type="EMBL" id="CATNWA010014249">
    <property type="protein sequence ID" value="CAI9569588.1"/>
    <property type="molecule type" value="Genomic_DNA"/>
</dbReference>
<evidence type="ECO:0000313" key="3">
    <source>
        <dbReference type="Proteomes" id="UP001162483"/>
    </source>
</evidence>
<proteinExistence type="predicted"/>